<feature type="domain" description="EGF-like" evidence="2">
    <location>
        <begin position="64"/>
        <end position="102"/>
    </location>
</feature>
<dbReference type="PANTHER" id="PTHR22963">
    <property type="entry name" value="ENDOGLIN-RELATED"/>
    <property type="match status" value="1"/>
</dbReference>
<evidence type="ECO:0000259" key="2">
    <source>
        <dbReference type="PROSITE" id="PS50026"/>
    </source>
</evidence>
<dbReference type="PROSITE" id="PS01186">
    <property type="entry name" value="EGF_2"/>
    <property type="match status" value="1"/>
</dbReference>
<dbReference type="InterPro" id="IPR009030">
    <property type="entry name" value="Growth_fac_rcpt_cys_sf"/>
</dbReference>
<organism evidence="3 4">
    <name type="scientific">Operophtera brumata</name>
    <name type="common">Winter moth</name>
    <name type="synonym">Phalaena brumata</name>
    <dbReference type="NCBI Taxonomy" id="104452"/>
    <lineage>
        <taxon>Eukaryota</taxon>
        <taxon>Metazoa</taxon>
        <taxon>Ecdysozoa</taxon>
        <taxon>Arthropoda</taxon>
        <taxon>Hexapoda</taxon>
        <taxon>Insecta</taxon>
        <taxon>Pterygota</taxon>
        <taxon>Neoptera</taxon>
        <taxon>Endopterygota</taxon>
        <taxon>Lepidoptera</taxon>
        <taxon>Glossata</taxon>
        <taxon>Ditrysia</taxon>
        <taxon>Geometroidea</taxon>
        <taxon>Geometridae</taxon>
        <taxon>Larentiinae</taxon>
        <taxon>Operophtera</taxon>
    </lineage>
</organism>
<reference evidence="3 4" key="1">
    <citation type="journal article" date="2015" name="Genome Biol. Evol.">
        <title>The genome of winter moth (Operophtera brumata) provides a genomic perspective on sexual dimorphism and phenology.</title>
        <authorList>
            <person name="Derks M.F."/>
            <person name="Smit S."/>
            <person name="Salis L."/>
            <person name="Schijlen E."/>
            <person name="Bossers A."/>
            <person name="Mateman C."/>
            <person name="Pijl A.S."/>
            <person name="de Ridder D."/>
            <person name="Groenen M.A."/>
            <person name="Visser M.E."/>
            <person name="Megens H.J."/>
        </authorList>
    </citation>
    <scope>NUCLEOTIDE SEQUENCE [LARGE SCALE GENOMIC DNA]</scope>
    <source>
        <strain evidence="3">WM2013NL</strain>
        <tissue evidence="3">Head and thorax</tissue>
    </source>
</reference>
<dbReference type="PROSITE" id="PS50026">
    <property type="entry name" value="EGF_3"/>
    <property type="match status" value="1"/>
</dbReference>
<dbReference type="AlphaFoldDB" id="A0A0L7K2U7"/>
<evidence type="ECO:0000313" key="3">
    <source>
        <dbReference type="EMBL" id="KOB51772.1"/>
    </source>
</evidence>
<proteinExistence type="predicted"/>
<comment type="caution">
    <text evidence="3">The sequence shown here is derived from an EMBL/GenBank/DDBJ whole genome shotgun (WGS) entry which is preliminary data.</text>
</comment>
<dbReference type="Gene3D" id="2.10.25.10">
    <property type="entry name" value="Laminin"/>
    <property type="match status" value="1"/>
</dbReference>
<comment type="caution">
    <text evidence="1">Lacks conserved residue(s) required for the propagation of feature annotation.</text>
</comment>
<evidence type="ECO:0000256" key="1">
    <source>
        <dbReference type="PROSITE-ProRule" id="PRU00076"/>
    </source>
</evidence>
<dbReference type="EMBL" id="JTDY01020922">
    <property type="protein sequence ID" value="KOB51772.1"/>
    <property type="molecule type" value="Genomic_DNA"/>
</dbReference>
<dbReference type="InterPro" id="IPR048407">
    <property type="entry name" value="Dumpy_DPY"/>
</dbReference>
<keyword evidence="4" id="KW-1185">Reference proteome</keyword>
<dbReference type="SMART" id="SM00181">
    <property type="entry name" value="EGF"/>
    <property type="match status" value="3"/>
</dbReference>
<dbReference type="Pfam" id="PF21164">
    <property type="entry name" value="Dumpy_DPY"/>
    <property type="match status" value="2"/>
</dbReference>
<sequence>MVSSECPQDKACVNQKCVDACEGVCGVNALCQVMKHTPVCSCVDGTEGDPFVGCRKKAYADEVSTKLCEPSPCGPNSVCTSTNGNAVCSCLPGYVGSPPTCAECVFNSDCSLGKACINNKCADPCEGDCGTNARCDVFNHSPVCSCGPGLTGDPFVICRQEASKLVFIVTYCEYVK</sequence>
<protein>
    <submittedName>
        <fullName evidence="3">Dumpy, isoform I</fullName>
    </submittedName>
</protein>
<keyword evidence="1" id="KW-0245">EGF-like domain</keyword>
<dbReference type="PANTHER" id="PTHR22963:SF38">
    <property type="entry name" value="LP13770P"/>
    <property type="match status" value="1"/>
</dbReference>
<dbReference type="SUPFAM" id="SSF57184">
    <property type="entry name" value="Growth factor receptor domain"/>
    <property type="match status" value="1"/>
</dbReference>
<name>A0A0L7K2U7_OPEBR</name>
<accession>A0A0L7K2U7</accession>
<dbReference type="InterPro" id="IPR000742">
    <property type="entry name" value="EGF"/>
</dbReference>
<dbReference type="STRING" id="104452.A0A0L7K2U7"/>
<dbReference type="Proteomes" id="UP000037510">
    <property type="component" value="Unassembled WGS sequence"/>
</dbReference>
<gene>
    <name evidence="3" type="ORF">OBRU01_26682</name>
</gene>
<evidence type="ECO:0000313" key="4">
    <source>
        <dbReference type="Proteomes" id="UP000037510"/>
    </source>
</evidence>